<evidence type="ECO:0000313" key="2">
    <source>
        <dbReference type="EMBL" id="EES52177.1"/>
    </source>
</evidence>
<protein>
    <submittedName>
        <fullName evidence="2">Uncharacterized protein</fullName>
    </submittedName>
</protein>
<sequence length="82" mass="8981">MGDQEFIDAGVSECGNAGFFVFISWRVETAGGKGPEGKCGRSRRSVVADGSLRGQPRYDVRLSQEAIKDLSRDKADQENRQS</sequence>
<gene>
    <name evidence="2" type="ORF">UBAL3_94320033</name>
</gene>
<evidence type="ECO:0000313" key="3">
    <source>
        <dbReference type="Proteomes" id="UP000009374"/>
    </source>
</evidence>
<evidence type="ECO:0000256" key="1">
    <source>
        <dbReference type="SAM" id="MobiDB-lite"/>
    </source>
</evidence>
<name>C6HYZ1_9BACT</name>
<reference evidence="2 3" key="1">
    <citation type="journal article" date="2009" name="Appl. Environ. Microbiol.">
        <title>Community genomic and proteomic analyses of chemoautotrophic iron-oxidizing "Leptospirillum rubarum" (Group II) and "Leptospirillum ferrodiazotrophum" (Group III) bacteria in acid mine drainage biofilms.</title>
        <authorList>
            <person name="Goltsman D.S."/>
            <person name="Denef V.J."/>
            <person name="Singer S.W."/>
            <person name="VerBerkmoes N.C."/>
            <person name="Lefsrud M."/>
            <person name="Mueller R.S."/>
            <person name="Dick G.J."/>
            <person name="Sun C.L."/>
            <person name="Wheeler K.E."/>
            <person name="Zemla A."/>
            <person name="Baker B.J."/>
            <person name="Hauser L."/>
            <person name="Land M."/>
            <person name="Shah M.B."/>
            <person name="Thelen M.P."/>
            <person name="Hettich R.L."/>
            <person name="Banfield J.F."/>
        </authorList>
    </citation>
    <scope>NUCLEOTIDE SEQUENCE [LARGE SCALE GENOMIC DNA]</scope>
</reference>
<organism evidence="2 3">
    <name type="scientific">Leptospirillum ferrodiazotrophum</name>
    <dbReference type="NCBI Taxonomy" id="412449"/>
    <lineage>
        <taxon>Bacteria</taxon>
        <taxon>Pseudomonadati</taxon>
        <taxon>Nitrospirota</taxon>
        <taxon>Nitrospiria</taxon>
        <taxon>Nitrospirales</taxon>
        <taxon>Nitrospiraceae</taxon>
        <taxon>Leptospirillum</taxon>
    </lineage>
</organism>
<dbReference type="EMBL" id="GG693879">
    <property type="protein sequence ID" value="EES52177.1"/>
    <property type="molecule type" value="Genomic_DNA"/>
</dbReference>
<proteinExistence type="predicted"/>
<dbReference type="AlphaFoldDB" id="C6HYZ1"/>
<accession>C6HYZ1</accession>
<feature type="region of interest" description="Disordered" evidence="1">
    <location>
        <begin position="63"/>
        <end position="82"/>
    </location>
</feature>
<keyword evidence="3" id="KW-1185">Reference proteome</keyword>
<dbReference type="Proteomes" id="UP000009374">
    <property type="component" value="Unassembled WGS sequence"/>
</dbReference>